<comment type="subcellular location">
    <subcellularLocation>
        <location evidence="1">Cell envelope</location>
    </subcellularLocation>
</comment>
<dbReference type="PROSITE" id="PS50005">
    <property type="entry name" value="TPR"/>
    <property type="match status" value="1"/>
</dbReference>
<evidence type="ECO:0000313" key="8">
    <source>
        <dbReference type="EMBL" id="EGK72122.1"/>
    </source>
</evidence>
<evidence type="ECO:0000256" key="3">
    <source>
        <dbReference type="ARBA" id="ARBA00022748"/>
    </source>
</evidence>
<dbReference type="Pfam" id="PF23914">
    <property type="entry name" value="TPR_CcmH_CycH"/>
    <property type="match status" value="1"/>
</dbReference>
<dbReference type="InterPro" id="IPR056413">
    <property type="entry name" value="TPR_CcmH_CycH"/>
</dbReference>
<keyword evidence="9" id="KW-1185">Reference proteome</keyword>
<evidence type="ECO:0000256" key="5">
    <source>
        <dbReference type="PROSITE-ProRule" id="PRU00339"/>
    </source>
</evidence>
<evidence type="ECO:0000256" key="4">
    <source>
        <dbReference type="ARBA" id="ARBA00022803"/>
    </source>
</evidence>
<feature type="repeat" description="TPR" evidence="5">
    <location>
        <begin position="157"/>
        <end position="190"/>
    </location>
</feature>
<comment type="caution">
    <text evidence="8">The sequence shown here is derived from an EMBL/GenBank/DDBJ whole genome shotgun (WGS) entry which is preliminary data.</text>
</comment>
<evidence type="ECO:0000256" key="2">
    <source>
        <dbReference type="ARBA" id="ARBA00022737"/>
    </source>
</evidence>
<dbReference type="PANTHER" id="PTHR47870:SF4">
    <property type="entry name" value="CYTOCHROME C-TYPE BIOGENESIS PROTEIN CYCH"/>
    <property type="match status" value="1"/>
</dbReference>
<organism evidence="8 9">
    <name type="scientific">Methyloversatilis universalis (strain ATCC BAA-1314 / DSM 25237 / JCM 13912 / CCUG 52030 / FAM5)</name>
    <dbReference type="NCBI Taxonomy" id="1000565"/>
    <lineage>
        <taxon>Bacteria</taxon>
        <taxon>Pseudomonadati</taxon>
        <taxon>Pseudomonadota</taxon>
        <taxon>Betaproteobacteria</taxon>
        <taxon>Nitrosomonadales</taxon>
        <taxon>Sterolibacteriaceae</taxon>
        <taxon>Methyloversatilis</taxon>
    </lineage>
</organism>
<keyword evidence="6" id="KW-0472">Membrane</keyword>
<feature type="transmembrane region" description="Helical" evidence="6">
    <location>
        <begin position="93"/>
        <end position="113"/>
    </location>
</feature>
<dbReference type="SUPFAM" id="SSF48452">
    <property type="entry name" value="TPR-like"/>
    <property type="match status" value="1"/>
</dbReference>
<evidence type="ECO:0000256" key="1">
    <source>
        <dbReference type="ARBA" id="ARBA00004196"/>
    </source>
</evidence>
<dbReference type="PANTHER" id="PTHR47870">
    <property type="entry name" value="CYTOCHROME C-TYPE BIOGENESIS PROTEIN CCMH"/>
    <property type="match status" value="1"/>
</dbReference>
<evidence type="ECO:0000259" key="7">
    <source>
        <dbReference type="Pfam" id="PF23914"/>
    </source>
</evidence>
<dbReference type="Gene3D" id="1.25.40.10">
    <property type="entry name" value="Tetratricopeptide repeat domain"/>
    <property type="match status" value="1"/>
</dbReference>
<dbReference type="InterPro" id="IPR011990">
    <property type="entry name" value="TPR-like_helical_dom_sf"/>
</dbReference>
<evidence type="ECO:0000313" key="9">
    <source>
        <dbReference type="Proteomes" id="UP000005019"/>
    </source>
</evidence>
<evidence type="ECO:0000256" key="6">
    <source>
        <dbReference type="SAM" id="Phobius"/>
    </source>
</evidence>
<dbReference type="GO" id="GO:0030313">
    <property type="term" value="C:cell envelope"/>
    <property type="evidence" value="ECO:0007669"/>
    <property type="project" value="UniProtKB-SubCell"/>
</dbReference>
<dbReference type="GO" id="GO:0017004">
    <property type="term" value="P:cytochrome complex assembly"/>
    <property type="evidence" value="ECO:0007669"/>
    <property type="project" value="UniProtKB-KW"/>
</dbReference>
<dbReference type="AlphaFoldDB" id="F5RBF1"/>
<accession>F5RBF1</accession>
<keyword evidence="4 5" id="KW-0802">TPR repeat</keyword>
<dbReference type="STRING" id="1000565.METUNv1_01594"/>
<gene>
    <name evidence="8" type="ORF">METUNv1_01594</name>
</gene>
<keyword evidence="6" id="KW-1133">Transmembrane helix</keyword>
<dbReference type="Proteomes" id="UP000005019">
    <property type="component" value="Unassembled WGS sequence"/>
</dbReference>
<feature type="domain" description="Cytochrome c-type biogenesis protein H TPR" evidence="7">
    <location>
        <begin position="130"/>
        <end position="263"/>
    </location>
</feature>
<dbReference type="RefSeq" id="WP_008060541.1">
    <property type="nucleotide sequence ID" value="NZ_AFHG01000043.1"/>
</dbReference>
<dbReference type="InterPro" id="IPR051263">
    <property type="entry name" value="C-type_cytochrome_biogenesis"/>
</dbReference>
<sequence>MNTFMIGAAAMLLLALAFVVLPLLRARGADGGDAQRALTLAIHRDALAELDRDLAAGLIDDTQYRISCAEIERRVLDEAGAAAVVRGRSSGRWLAFVAAAAVPVIALPVYLALGHPQAVEAPRRSEPQAEQGEVTPEQIQNMVARLAERMKADPGNAEGWQMLARSYFAMGRFEEAADAYASLVKIVDRDAQAWTDYADAVAMKQGRQLAGEPERLLKKALEIDPDNVKALALAGSAAMQRGDAAGARLHWDRLLKLLPADSPLIAPIRESLQDLESAKKP</sequence>
<reference evidence="8 9" key="1">
    <citation type="journal article" date="2011" name="J. Bacteriol.">
        <title>Genome sequence of Methyloversatilis universalis FAM5T, a methylotrophic representative of the order Rhodocyclales.</title>
        <authorList>
            <person name="Kittichotirat W."/>
            <person name="Good N.M."/>
            <person name="Hall R."/>
            <person name="Bringel F."/>
            <person name="Lajus A."/>
            <person name="Medigue C."/>
            <person name="Smalley N.E."/>
            <person name="Beck D."/>
            <person name="Bumgarner R."/>
            <person name="Vuilleumier S."/>
            <person name="Kalyuzhnaya M.G."/>
        </authorList>
    </citation>
    <scope>NUCLEOTIDE SEQUENCE [LARGE SCALE GENOMIC DNA]</scope>
    <source>
        <strain evidence="9">ATCC BAA-1314 / JCM 13912 / FAM5</strain>
    </source>
</reference>
<dbReference type="NCBIfam" id="TIGR03142">
    <property type="entry name" value="cytochro_ccmI"/>
    <property type="match status" value="1"/>
</dbReference>
<dbReference type="GO" id="GO:0005886">
    <property type="term" value="C:plasma membrane"/>
    <property type="evidence" value="ECO:0007669"/>
    <property type="project" value="TreeGrafter"/>
</dbReference>
<dbReference type="eggNOG" id="COG4235">
    <property type="taxonomic scope" value="Bacteria"/>
</dbReference>
<protein>
    <recommendedName>
        <fullName evidence="7">Cytochrome c-type biogenesis protein H TPR domain-containing protein</fullName>
    </recommendedName>
</protein>
<dbReference type="SMART" id="SM00028">
    <property type="entry name" value="TPR"/>
    <property type="match status" value="2"/>
</dbReference>
<keyword evidence="3" id="KW-0201">Cytochrome c-type biogenesis</keyword>
<keyword evidence="6" id="KW-0812">Transmembrane</keyword>
<dbReference type="EMBL" id="AFHG01000043">
    <property type="protein sequence ID" value="EGK72122.1"/>
    <property type="molecule type" value="Genomic_DNA"/>
</dbReference>
<name>F5RBF1_METUF</name>
<dbReference type="InterPro" id="IPR019734">
    <property type="entry name" value="TPR_rpt"/>
</dbReference>
<keyword evidence="2" id="KW-0677">Repeat</keyword>
<proteinExistence type="predicted"/>
<dbReference type="InterPro" id="IPR017560">
    <property type="entry name" value="Cyt_c_biogenesis_CcmI"/>
</dbReference>